<evidence type="ECO:0000256" key="1">
    <source>
        <dbReference type="ARBA" id="ARBA00004651"/>
    </source>
</evidence>
<dbReference type="PANTHER" id="PTHR36838">
    <property type="entry name" value="AUXIN EFFLUX CARRIER FAMILY PROTEIN"/>
    <property type="match status" value="1"/>
</dbReference>
<dbReference type="Proteomes" id="UP000286954">
    <property type="component" value="Chromosome"/>
</dbReference>
<evidence type="ECO:0000256" key="2">
    <source>
        <dbReference type="ARBA" id="ARBA00010145"/>
    </source>
</evidence>
<dbReference type="OrthoDB" id="9805563at2"/>
<dbReference type="InterPro" id="IPR004776">
    <property type="entry name" value="Mem_transp_PIN-like"/>
</dbReference>
<keyword evidence="9" id="KW-1185">Reference proteome</keyword>
<name>A0A3T0E980_9PROT</name>
<comment type="similarity">
    <text evidence="2">Belongs to the auxin efflux carrier (TC 2.A.69) family.</text>
</comment>
<evidence type="ECO:0000256" key="7">
    <source>
        <dbReference type="ARBA" id="ARBA00023136"/>
    </source>
</evidence>
<dbReference type="AlphaFoldDB" id="A0A3T0E980"/>
<keyword evidence="7" id="KW-0472">Membrane</keyword>
<comment type="subcellular location">
    <subcellularLocation>
        <location evidence="1">Cell membrane</location>
        <topology evidence="1">Multi-pass membrane protein</topology>
    </subcellularLocation>
</comment>
<evidence type="ECO:0000256" key="3">
    <source>
        <dbReference type="ARBA" id="ARBA00022448"/>
    </source>
</evidence>
<dbReference type="KEGG" id="gak:X907_1408"/>
<keyword evidence="4" id="KW-1003">Cell membrane</keyword>
<sequence>MTLHILAVFFPAFVLVALGYALRRWQIIPDGQWRGINLLNYRVLLPCILFVTIARADLTQAGALPVIALSAGGIVLALILSLGVARLLKATARETAALVAVCCVWNVVLFFTLADRLQGAASTQWTGTIAAPALVLATIIIVMAFAGTRDGGMRKALPALVRDPVLIACLLAVATALIWPLLPPLMTAEAVDTLLSPLDLAGYGSLALVLICMGAGLDFAALKGRIRLLFSAAAIRSFAVPLFVLMAAGVLGINGNAETLLVLATGGPSAAFVYAVATEFEGETGLTAGMITLTVLASAIALPVLTALTLLG</sequence>
<keyword evidence="3" id="KW-0813">Transport</keyword>
<evidence type="ECO:0000256" key="5">
    <source>
        <dbReference type="ARBA" id="ARBA00022692"/>
    </source>
</evidence>
<evidence type="ECO:0000313" key="9">
    <source>
        <dbReference type="Proteomes" id="UP000286954"/>
    </source>
</evidence>
<organism evidence="8 9">
    <name type="scientific">Glycocaulis alkaliphilus</name>
    <dbReference type="NCBI Taxonomy" id="1434191"/>
    <lineage>
        <taxon>Bacteria</taxon>
        <taxon>Pseudomonadati</taxon>
        <taxon>Pseudomonadota</taxon>
        <taxon>Alphaproteobacteria</taxon>
        <taxon>Maricaulales</taxon>
        <taxon>Maricaulaceae</taxon>
        <taxon>Glycocaulis</taxon>
    </lineage>
</organism>
<evidence type="ECO:0000256" key="6">
    <source>
        <dbReference type="ARBA" id="ARBA00022989"/>
    </source>
</evidence>
<dbReference type="EMBL" id="CP018911">
    <property type="protein sequence ID" value="AZU03941.1"/>
    <property type="molecule type" value="Genomic_DNA"/>
</dbReference>
<keyword evidence="5" id="KW-0812">Transmembrane</keyword>
<reference evidence="8 9" key="1">
    <citation type="submission" date="2016-12" db="EMBL/GenBank/DDBJ databases">
        <title>The genome of dimorphic prosthecate Glycocaulis alkaliphilus 6b-8t, isolated from crude oil dictates its adaptability in petroleum environments.</title>
        <authorList>
            <person name="Wu X.-L."/>
            <person name="Geng S."/>
        </authorList>
    </citation>
    <scope>NUCLEOTIDE SEQUENCE [LARGE SCALE GENOMIC DNA]</scope>
    <source>
        <strain evidence="8 9">6B-8</strain>
    </source>
</reference>
<protein>
    <submittedName>
        <fullName evidence="8">Transporter, AEC family</fullName>
    </submittedName>
</protein>
<gene>
    <name evidence="8" type="ORF">X907_1408</name>
</gene>
<keyword evidence="6" id="KW-1133">Transmembrane helix</keyword>
<dbReference type="PANTHER" id="PTHR36838:SF4">
    <property type="entry name" value="AUXIN EFFLUX CARRIER FAMILY PROTEIN"/>
    <property type="match status" value="1"/>
</dbReference>
<dbReference type="Pfam" id="PF03547">
    <property type="entry name" value="Mem_trans"/>
    <property type="match status" value="2"/>
</dbReference>
<proteinExistence type="inferred from homology"/>
<accession>A0A3T0E980</accession>
<evidence type="ECO:0000256" key="4">
    <source>
        <dbReference type="ARBA" id="ARBA00022475"/>
    </source>
</evidence>
<dbReference type="InterPro" id="IPR038770">
    <property type="entry name" value="Na+/solute_symporter_sf"/>
</dbReference>
<dbReference type="RefSeq" id="WP_127566555.1">
    <property type="nucleotide sequence ID" value="NZ_BMFB01000007.1"/>
</dbReference>
<evidence type="ECO:0000313" key="8">
    <source>
        <dbReference type="EMBL" id="AZU03941.1"/>
    </source>
</evidence>
<dbReference type="Gene3D" id="1.20.1530.20">
    <property type="match status" value="1"/>
</dbReference>
<dbReference type="GO" id="GO:0005886">
    <property type="term" value="C:plasma membrane"/>
    <property type="evidence" value="ECO:0007669"/>
    <property type="project" value="UniProtKB-SubCell"/>
</dbReference>
<dbReference type="GO" id="GO:0055085">
    <property type="term" value="P:transmembrane transport"/>
    <property type="evidence" value="ECO:0007669"/>
    <property type="project" value="InterPro"/>
</dbReference>